<sequence>MRFIYETSGELAILNKEILPLCLECIVLIIFVKSNFLLFHIVRKLG</sequence>
<dbReference type="HOGENOM" id="CLU_3183135_0_0_5"/>
<dbReference type="Proteomes" id="UP000023762">
    <property type="component" value="Chromosome"/>
</dbReference>
<organism evidence="2 3">
    <name type="scientific">Ehrlichia japonica</name>
    <dbReference type="NCBI Taxonomy" id="391036"/>
    <lineage>
        <taxon>Bacteria</taxon>
        <taxon>Pseudomonadati</taxon>
        <taxon>Pseudomonadota</taxon>
        <taxon>Alphaproteobacteria</taxon>
        <taxon>Rickettsiales</taxon>
        <taxon>Anaplasmataceae</taxon>
        <taxon>Ehrlichia</taxon>
    </lineage>
</organism>
<dbReference type="STRING" id="391036.EHF_0946"/>
<dbReference type="EMBL" id="CP007474">
    <property type="protein sequence ID" value="AHX04516.1"/>
    <property type="molecule type" value="Genomic_DNA"/>
</dbReference>
<protein>
    <submittedName>
        <fullName evidence="2">Uncharacterized protein</fullName>
    </submittedName>
</protein>
<reference evidence="2 3" key="1">
    <citation type="submission" date="2014-03" db="EMBL/GenBank/DDBJ databases">
        <title>Sequencing and Comparison of Genomes and Transcriptome Profiles of Human Ehrlichiosis Agents.</title>
        <authorList>
            <person name="Lin M."/>
            <person name="Daugherty S.C."/>
            <person name="Nagaraj S."/>
            <person name="Cheng Z."/>
            <person name="Xiong Q."/>
            <person name="Lin F.-Y."/>
            <person name="Sengamalay N."/>
            <person name="Ott S."/>
            <person name="Godinez A."/>
            <person name="Tallon L.J."/>
            <person name="Sadzewicz L."/>
            <person name="Fraser C.M."/>
            <person name="Dunning Hotopp J.C."/>
            <person name="Rikihisa Y."/>
        </authorList>
    </citation>
    <scope>NUCLEOTIDE SEQUENCE [LARGE SCALE GENOMIC DNA]</scope>
    <source>
        <strain evidence="2 3">HF</strain>
    </source>
</reference>
<evidence type="ECO:0000313" key="2">
    <source>
        <dbReference type="EMBL" id="AHX04516.1"/>
    </source>
</evidence>
<keyword evidence="3" id="KW-1185">Reference proteome</keyword>
<dbReference type="KEGG" id="ehh:EHF_0946"/>
<evidence type="ECO:0000256" key="1">
    <source>
        <dbReference type="SAM" id="Phobius"/>
    </source>
</evidence>
<feature type="transmembrane region" description="Helical" evidence="1">
    <location>
        <begin position="18"/>
        <end position="42"/>
    </location>
</feature>
<gene>
    <name evidence="2" type="ORF">EHF_0946</name>
</gene>
<proteinExistence type="predicted"/>
<evidence type="ECO:0000313" key="3">
    <source>
        <dbReference type="Proteomes" id="UP000023762"/>
    </source>
</evidence>
<accession>X5GK75</accession>
<keyword evidence="1" id="KW-1133">Transmembrane helix</keyword>
<keyword evidence="1" id="KW-0472">Membrane</keyword>
<dbReference type="AlphaFoldDB" id="X5GK75"/>
<name>X5GK75_9RICK</name>
<keyword evidence="1" id="KW-0812">Transmembrane</keyword>